<organism evidence="3 4">
    <name type="scientific">Pseudonocardia kongjuensis</name>
    <dbReference type="NCBI Taxonomy" id="102227"/>
    <lineage>
        <taxon>Bacteria</taxon>
        <taxon>Bacillati</taxon>
        <taxon>Actinomycetota</taxon>
        <taxon>Actinomycetes</taxon>
        <taxon>Pseudonocardiales</taxon>
        <taxon>Pseudonocardiaceae</taxon>
        <taxon>Pseudonocardia</taxon>
    </lineage>
</organism>
<feature type="signal peptide" evidence="1">
    <location>
        <begin position="1"/>
        <end position="18"/>
    </location>
</feature>
<name>A0ABP4IAN7_9PSEU</name>
<dbReference type="Pfam" id="PF01425">
    <property type="entry name" value="Amidase"/>
    <property type="match status" value="1"/>
</dbReference>
<reference evidence="4" key="1">
    <citation type="journal article" date="2019" name="Int. J. Syst. Evol. Microbiol.">
        <title>The Global Catalogue of Microorganisms (GCM) 10K type strain sequencing project: providing services to taxonomists for standard genome sequencing and annotation.</title>
        <authorList>
            <consortium name="The Broad Institute Genomics Platform"/>
            <consortium name="The Broad Institute Genome Sequencing Center for Infectious Disease"/>
            <person name="Wu L."/>
            <person name="Ma J."/>
        </authorList>
    </citation>
    <scope>NUCLEOTIDE SEQUENCE [LARGE SCALE GENOMIC DNA]</scope>
    <source>
        <strain evidence="4">JCM 11896</strain>
    </source>
</reference>
<dbReference type="SUPFAM" id="SSF75304">
    <property type="entry name" value="Amidase signature (AS) enzymes"/>
    <property type="match status" value="1"/>
</dbReference>
<proteinExistence type="predicted"/>
<dbReference type="PROSITE" id="PS51257">
    <property type="entry name" value="PROKAR_LIPOPROTEIN"/>
    <property type="match status" value="1"/>
</dbReference>
<dbReference type="InterPro" id="IPR023631">
    <property type="entry name" value="Amidase_dom"/>
</dbReference>
<gene>
    <name evidence="3" type="ORF">GCM10009613_12380</name>
</gene>
<evidence type="ECO:0000313" key="3">
    <source>
        <dbReference type="EMBL" id="GAA1383239.1"/>
    </source>
</evidence>
<keyword evidence="1" id="KW-0732">Signal</keyword>
<evidence type="ECO:0000256" key="1">
    <source>
        <dbReference type="SAM" id="SignalP"/>
    </source>
</evidence>
<feature type="chain" id="PRO_5047161160" evidence="1">
    <location>
        <begin position="19"/>
        <end position="535"/>
    </location>
</feature>
<dbReference type="Gene3D" id="3.90.1300.10">
    <property type="entry name" value="Amidase signature (AS) domain"/>
    <property type="match status" value="1"/>
</dbReference>
<feature type="domain" description="Amidase" evidence="2">
    <location>
        <begin position="61"/>
        <end position="508"/>
    </location>
</feature>
<protein>
    <submittedName>
        <fullName evidence="3">Amidase</fullName>
    </submittedName>
</protein>
<dbReference type="PANTHER" id="PTHR42678:SF34">
    <property type="entry name" value="OS04G0183300 PROTEIN"/>
    <property type="match status" value="1"/>
</dbReference>
<keyword evidence="4" id="KW-1185">Reference proteome</keyword>
<accession>A0ABP4IAN7</accession>
<dbReference type="PANTHER" id="PTHR42678">
    <property type="entry name" value="AMIDASE"/>
    <property type="match status" value="1"/>
</dbReference>
<evidence type="ECO:0000313" key="4">
    <source>
        <dbReference type="Proteomes" id="UP001501414"/>
    </source>
</evidence>
<dbReference type="Proteomes" id="UP001501414">
    <property type="component" value="Unassembled WGS sequence"/>
</dbReference>
<evidence type="ECO:0000259" key="2">
    <source>
        <dbReference type="Pfam" id="PF01425"/>
    </source>
</evidence>
<dbReference type="NCBIfam" id="NF006006">
    <property type="entry name" value="PRK08137.1"/>
    <property type="match status" value="1"/>
</dbReference>
<comment type="caution">
    <text evidence="3">The sequence shown here is derived from an EMBL/GenBank/DDBJ whole genome shotgun (WGS) entry which is preliminary data.</text>
</comment>
<dbReference type="EMBL" id="BAAAJK010000004">
    <property type="protein sequence ID" value="GAA1383239.1"/>
    <property type="molecule type" value="Genomic_DNA"/>
</dbReference>
<dbReference type="InterPro" id="IPR036928">
    <property type="entry name" value="AS_sf"/>
</dbReference>
<sequence>MRMAAVALCATLALGVVAGCAGTPPGGTAGGGGTVDLDLDRTDLAGLEAAMAAGRLTSARLTSFYIDRIAELDPQLRAVVAVDPTAAAQAAESDRRRAAGEPPRLLEGIPVLVKDNTSTGPQLPTTAGSTALAGSRPPAAAIATRLREAGAVLLGKTNLSEWSNFRSGRSSSGWSAVGGLTRNPHSPGRTACGSSAGSAVAVAAALAPVAIGTETDGSIVCPAATNGIVGMKPTLGTVSRSGIVPISAEQDTAGPMARSVADAARVLAAIAGPDPADPATAQAPAPPLPATPAARDLDGVRLGVLRVAEGASPETDAAFAATLRTLRDRGAVLVDPVELPGSADAAGAELTALVTEFARDIDAYLRSPGVTGPASLAELVEYNRRHADVEMPHWGQELFEAALATGGDTGRADYRAARDTATTLSRRDLDAALAGHRLDAVIAPTNSPAWPVELGAGDDFVLGSSGAAAMAGYPNITVPAGGAPDGDGGTLPLGVSLIGPRWGDAELLALAAAVEAALPERVRPPLPAAVLPADG</sequence>